<gene>
    <name evidence="2" type="ORF">TWF694_005157</name>
</gene>
<dbReference type="AlphaFoldDB" id="A0AAV9WW50"/>
<feature type="signal peptide" evidence="1">
    <location>
        <begin position="1"/>
        <end position="18"/>
    </location>
</feature>
<proteinExistence type="predicted"/>
<evidence type="ECO:0000313" key="2">
    <source>
        <dbReference type="EMBL" id="KAK6526575.1"/>
    </source>
</evidence>
<accession>A0AAV9WW50</accession>
<protein>
    <recommendedName>
        <fullName evidence="4">Secreted protein</fullName>
    </recommendedName>
</protein>
<dbReference type="EMBL" id="JAVHJO010000016">
    <property type="protein sequence ID" value="KAK6526575.1"/>
    <property type="molecule type" value="Genomic_DNA"/>
</dbReference>
<evidence type="ECO:0000313" key="3">
    <source>
        <dbReference type="Proteomes" id="UP001365542"/>
    </source>
</evidence>
<keyword evidence="1" id="KW-0732">Signal</keyword>
<evidence type="ECO:0000256" key="1">
    <source>
        <dbReference type="SAM" id="SignalP"/>
    </source>
</evidence>
<dbReference type="Proteomes" id="UP001365542">
    <property type="component" value="Unassembled WGS sequence"/>
</dbReference>
<feature type="chain" id="PRO_5043732083" description="Secreted protein" evidence="1">
    <location>
        <begin position="19"/>
        <end position="165"/>
    </location>
</feature>
<organism evidence="2 3">
    <name type="scientific">Orbilia ellipsospora</name>
    <dbReference type="NCBI Taxonomy" id="2528407"/>
    <lineage>
        <taxon>Eukaryota</taxon>
        <taxon>Fungi</taxon>
        <taxon>Dikarya</taxon>
        <taxon>Ascomycota</taxon>
        <taxon>Pezizomycotina</taxon>
        <taxon>Orbiliomycetes</taxon>
        <taxon>Orbiliales</taxon>
        <taxon>Orbiliaceae</taxon>
        <taxon>Orbilia</taxon>
    </lineage>
</organism>
<keyword evidence="3" id="KW-1185">Reference proteome</keyword>
<reference evidence="2 3" key="1">
    <citation type="submission" date="2019-10" db="EMBL/GenBank/DDBJ databases">
        <authorList>
            <person name="Palmer J.M."/>
        </authorList>
    </citation>
    <scope>NUCLEOTIDE SEQUENCE [LARGE SCALE GENOMIC DNA]</scope>
    <source>
        <strain evidence="2 3">TWF694</strain>
    </source>
</reference>
<evidence type="ECO:0008006" key="4">
    <source>
        <dbReference type="Google" id="ProtNLM"/>
    </source>
</evidence>
<comment type="caution">
    <text evidence="2">The sequence shown here is derived from an EMBL/GenBank/DDBJ whole genome shotgun (WGS) entry which is preliminary data.</text>
</comment>
<sequence>MRVLTAIAFTNLFSLATAGSGAFMKACVWFAGEATTGDRSVSFTVGGGADQCMNYKGNDAKVLANKKGTTCVDLGYVEATNSGMCHFKKSIWTVSYSVNQFSGSAQTKWEEYWQKNYCTLQSESGGTNICSAAANCESKSIEWDGSTQGPIYVGIPKKISSSSNC</sequence>
<name>A0AAV9WW50_9PEZI</name>